<comment type="caution">
    <text evidence="8">The sequence shown here is derived from an EMBL/GenBank/DDBJ whole genome shotgun (WGS) entry which is preliminary data.</text>
</comment>
<dbReference type="Pfam" id="PF04138">
    <property type="entry name" value="GtrA_DPMS_TM"/>
    <property type="match status" value="1"/>
</dbReference>
<evidence type="ECO:0000313" key="9">
    <source>
        <dbReference type="Proteomes" id="UP000034032"/>
    </source>
</evidence>
<dbReference type="GO" id="GO:0005886">
    <property type="term" value="C:plasma membrane"/>
    <property type="evidence" value="ECO:0007669"/>
    <property type="project" value="TreeGrafter"/>
</dbReference>
<proteinExistence type="inferred from homology"/>
<dbReference type="InterPro" id="IPR007267">
    <property type="entry name" value="GtrA_DPMS_TM"/>
</dbReference>
<organism evidence="8 9">
    <name type="scientific">Candidatus Yanofskybacteria bacterium GW2011_GWA2_44_9</name>
    <dbReference type="NCBI Taxonomy" id="1619025"/>
    <lineage>
        <taxon>Bacteria</taxon>
        <taxon>Candidatus Yanofskyibacteriota</taxon>
    </lineage>
</organism>
<evidence type="ECO:0000256" key="4">
    <source>
        <dbReference type="ARBA" id="ARBA00022989"/>
    </source>
</evidence>
<gene>
    <name evidence="8" type="ORF">UW79_C0003G0011</name>
</gene>
<feature type="transmembrane region" description="Helical" evidence="6">
    <location>
        <begin position="111"/>
        <end position="132"/>
    </location>
</feature>
<keyword evidence="3 6" id="KW-0812">Transmembrane</keyword>
<evidence type="ECO:0000256" key="1">
    <source>
        <dbReference type="ARBA" id="ARBA00004141"/>
    </source>
</evidence>
<feature type="domain" description="GtrA/DPMS transmembrane" evidence="7">
    <location>
        <begin position="83"/>
        <end position="211"/>
    </location>
</feature>
<dbReference type="GO" id="GO:0000271">
    <property type="term" value="P:polysaccharide biosynthetic process"/>
    <property type="evidence" value="ECO:0007669"/>
    <property type="project" value="InterPro"/>
</dbReference>
<evidence type="ECO:0000256" key="3">
    <source>
        <dbReference type="ARBA" id="ARBA00022692"/>
    </source>
</evidence>
<evidence type="ECO:0000259" key="7">
    <source>
        <dbReference type="Pfam" id="PF04138"/>
    </source>
</evidence>
<dbReference type="AlphaFoldDB" id="A0A0G1KGM0"/>
<evidence type="ECO:0000313" key="8">
    <source>
        <dbReference type="EMBL" id="KKT82630.1"/>
    </source>
</evidence>
<protein>
    <recommendedName>
        <fullName evidence="7">GtrA/DPMS transmembrane domain-containing protein</fullName>
    </recommendedName>
</protein>
<comment type="similarity">
    <text evidence="2">Belongs to the GtrA family.</text>
</comment>
<reference evidence="8 9" key="1">
    <citation type="journal article" date="2015" name="Nature">
        <title>rRNA introns, odd ribosomes, and small enigmatic genomes across a large radiation of phyla.</title>
        <authorList>
            <person name="Brown C.T."/>
            <person name="Hug L.A."/>
            <person name="Thomas B.C."/>
            <person name="Sharon I."/>
            <person name="Castelle C.J."/>
            <person name="Singh A."/>
            <person name="Wilkins M.J."/>
            <person name="Williams K.H."/>
            <person name="Banfield J.F."/>
        </authorList>
    </citation>
    <scope>NUCLEOTIDE SEQUENCE [LARGE SCALE GENOMIC DNA]</scope>
</reference>
<feature type="transmembrane region" description="Helical" evidence="6">
    <location>
        <begin position="9"/>
        <end position="27"/>
    </location>
</feature>
<feature type="transmembrane region" description="Helical" evidence="6">
    <location>
        <begin position="185"/>
        <end position="210"/>
    </location>
</feature>
<accession>A0A0G1KGM0</accession>
<feature type="transmembrane region" description="Helical" evidence="6">
    <location>
        <begin position="52"/>
        <end position="72"/>
    </location>
</feature>
<keyword evidence="5 6" id="KW-0472">Membrane</keyword>
<name>A0A0G1KGM0_9BACT</name>
<feature type="transmembrane region" description="Helical" evidence="6">
    <location>
        <begin position="153"/>
        <end position="179"/>
    </location>
</feature>
<dbReference type="InterPro" id="IPR051401">
    <property type="entry name" value="GtrA_CellWall_Glycosyl"/>
</dbReference>
<sequence length="221" mass="24061">MNKFTKKDLFSAIFSGFYTGFIAWKILDFLKLNPFLMAGNFLSVSVDLPNELFMLIVPVVWILGVNLGYFLGRWMGFFNQFGRFAAIGFTNFAVYAGTLNLLIAFSDIASGVWYSVFVGTAFTLAAFHSYFWNKYWVFDSGTSAHAGTEFAKFIAVSVMSGLVNVGVASLLVNVVGPLFGTSAQAWANVGGVAGSAVALVFSFIGFRIVVFKGSSQKLAQQ</sequence>
<dbReference type="PANTHER" id="PTHR38459:SF1">
    <property type="entry name" value="PROPHAGE BACTOPRENOL-LINKED GLUCOSE TRANSLOCASE HOMOLOG"/>
    <property type="match status" value="1"/>
</dbReference>
<dbReference type="EMBL" id="LCJR01000003">
    <property type="protein sequence ID" value="KKT82630.1"/>
    <property type="molecule type" value="Genomic_DNA"/>
</dbReference>
<evidence type="ECO:0000256" key="2">
    <source>
        <dbReference type="ARBA" id="ARBA00009399"/>
    </source>
</evidence>
<keyword evidence="4 6" id="KW-1133">Transmembrane helix</keyword>
<evidence type="ECO:0000256" key="5">
    <source>
        <dbReference type="ARBA" id="ARBA00023136"/>
    </source>
</evidence>
<dbReference type="Proteomes" id="UP000034032">
    <property type="component" value="Unassembled WGS sequence"/>
</dbReference>
<evidence type="ECO:0000256" key="6">
    <source>
        <dbReference type="SAM" id="Phobius"/>
    </source>
</evidence>
<feature type="transmembrane region" description="Helical" evidence="6">
    <location>
        <begin position="84"/>
        <end position="105"/>
    </location>
</feature>
<comment type="subcellular location">
    <subcellularLocation>
        <location evidence="1">Membrane</location>
        <topology evidence="1">Multi-pass membrane protein</topology>
    </subcellularLocation>
</comment>
<dbReference type="PANTHER" id="PTHR38459">
    <property type="entry name" value="PROPHAGE BACTOPRENOL-LINKED GLUCOSE TRANSLOCASE HOMOLOG"/>
    <property type="match status" value="1"/>
</dbReference>